<evidence type="ECO:0000313" key="1">
    <source>
        <dbReference type="EMBL" id="STO18292.1"/>
    </source>
</evidence>
<accession>A0AAX2KM23</accession>
<proteinExistence type="predicted"/>
<dbReference type="Proteomes" id="UP000254718">
    <property type="component" value="Unassembled WGS sequence"/>
</dbReference>
<dbReference type="EMBL" id="UGFE01000007">
    <property type="protein sequence ID" value="STO18292.1"/>
    <property type="molecule type" value="Genomic_DNA"/>
</dbReference>
<dbReference type="AlphaFoldDB" id="A0AAX2KM23"/>
<name>A0AAX2KM23_ECOLX</name>
<protein>
    <submittedName>
        <fullName evidence="1">Uncharacterized protein</fullName>
    </submittedName>
</protein>
<evidence type="ECO:0000313" key="2">
    <source>
        <dbReference type="Proteomes" id="UP000254718"/>
    </source>
</evidence>
<organism evidence="1 2">
    <name type="scientific">Escherichia coli</name>
    <dbReference type="NCBI Taxonomy" id="562"/>
    <lineage>
        <taxon>Bacteria</taxon>
        <taxon>Pseudomonadati</taxon>
        <taxon>Pseudomonadota</taxon>
        <taxon>Gammaproteobacteria</taxon>
        <taxon>Enterobacterales</taxon>
        <taxon>Enterobacteriaceae</taxon>
        <taxon>Escherichia</taxon>
    </lineage>
</organism>
<comment type="caution">
    <text evidence="1">The sequence shown here is derived from an EMBL/GenBank/DDBJ whole genome shotgun (WGS) entry which is preliminary data.</text>
</comment>
<gene>
    <name evidence="1" type="ORF">NCTC8333_06560</name>
</gene>
<sequence>MRALEPTDAALTRKNIDVYSKAEVDLKKRDEIHQSQCSFWS</sequence>
<reference evidence="1 2" key="1">
    <citation type="submission" date="2018-06" db="EMBL/GenBank/DDBJ databases">
        <authorList>
            <consortium name="Pathogen Informatics"/>
            <person name="Doyle S."/>
        </authorList>
    </citation>
    <scope>NUCLEOTIDE SEQUENCE [LARGE SCALE GENOMIC DNA]</scope>
    <source>
        <strain evidence="1 2">NCTC8333</strain>
    </source>
</reference>